<dbReference type="InterPro" id="IPR008254">
    <property type="entry name" value="Flavodoxin/NO_synth"/>
</dbReference>
<evidence type="ECO:0000259" key="1">
    <source>
        <dbReference type="PROSITE" id="PS50902"/>
    </source>
</evidence>
<evidence type="ECO:0000313" key="2">
    <source>
        <dbReference type="EMBL" id="KKN88486.1"/>
    </source>
</evidence>
<dbReference type="EMBL" id="LAZR01000128">
    <property type="protein sequence ID" value="KKN88486.1"/>
    <property type="molecule type" value="Genomic_DNA"/>
</dbReference>
<protein>
    <recommendedName>
        <fullName evidence="1">Flavodoxin-like domain-containing protein</fullName>
    </recommendedName>
</protein>
<accession>A0A0F9WQJ2</accession>
<sequence length="150" mass="16319">MHLVIVSGTVFGTADLVADEAQNFCEAGGLKVSRLKALNLDALLALQPEALLVCTSTTGMGELPEPLVPLFHEMRDRFPLFTAVPFGVIALGDAAYGDTFCQAGEEFRELLLELQAREIEPMLRLDASETVTPETDAEPWLQRFVVALQG</sequence>
<dbReference type="GO" id="GO:0010181">
    <property type="term" value="F:FMN binding"/>
    <property type="evidence" value="ECO:0007669"/>
    <property type="project" value="InterPro"/>
</dbReference>
<dbReference type="SUPFAM" id="SSF52218">
    <property type="entry name" value="Flavoproteins"/>
    <property type="match status" value="1"/>
</dbReference>
<feature type="domain" description="Flavodoxin-like" evidence="1">
    <location>
        <begin position="3"/>
        <end position="145"/>
    </location>
</feature>
<organism evidence="2">
    <name type="scientific">marine sediment metagenome</name>
    <dbReference type="NCBI Taxonomy" id="412755"/>
    <lineage>
        <taxon>unclassified sequences</taxon>
        <taxon>metagenomes</taxon>
        <taxon>ecological metagenomes</taxon>
    </lineage>
</organism>
<dbReference type="Pfam" id="PF00258">
    <property type="entry name" value="Flavodoxin_1"/>
    <property type="match status" value="1"/>
</dbReference>
<proteinExistence type="predicted"/>
<dbReference type="AlphaFoldDB" id="A0A0F9WQJ2"/>
<gene>
    <name evidence="2" type="ORF">LCGC14_0247830</name>
</gene>
<dbReference type="InterPro" id="IPR029039">
    <property type="entry name" value="Flavoprotein-like_sf"/>
</dbReference>
<dbReference type="Gene3D" id="3.40.50.360">
    <property type="match status" value="1"/>
</dbReference>
<reference evidence="2" key="1">
    <citation type="journal article" date="2015" name="Nature">
        <title>Complex archaea that bridge the gap between prokaryotes and eukaryotes.</title>
        <authorList>
            <person name="Spang A."/>
            <person name="Saw J.H."/>
            <person name="Jorgensen S.L."/>
            <person name="Zaremba-Niedzwiedzka K."/>
            <person name="Martijn J."/>
            <person name="Lind A.E."/>
            <person name="van Eijk R."/>
            <person name="Schleper C."/>
            <person name="Guy L."/>
            <person name="Ettema T.J."/>
        </authorList>
    </citation>
    <scope>NUCLEOTIDE SEQUENCE</scope>
</reference>
<dbReference type="PROSITE" id="PS50902">
    <property type="entry name" value="FLAVODOXIN_LIKE"/>
    <property type="match status" value="1"/>
</dbReference>
<comment type="caution">
    <text evidence="2">The sequence shown here is derived from an EMBL/GenBank/DDBJ whole genome shotgun (WGS) entry which is preliminary data.</text>
</comment>
<name>A0A0F9WQJ2_9ZZZZ</name>